<evidence type="ECO:0000256" key="1">
    <source>
        <dbReference type="SAM" id="MobiDB-lite"/>
    </source>
</evidence>
<dbReference type="AlphaFoldDB" id="A0A7S4WA13"/>
<accession>A0A7S4WA13</accession>
<reference evidence="3" key="1">
    <citation type="submission" date="2021-01" db="EMBL/GenBank/DDBJ databases">
        <authorList>
            <person name="Corre E."/>
            <person name="Pelletier E."/>
            <person name="Niang G."/>
            <person name="Scheremetjew M."/>
            <person name="Finn R."/>
            <person name="Kale V."/>
            <person name="Holt S."/>
            <person name="Cochrane G."/>
            <person name="Meng A."/>
            <person name="Brown T."/>
            <person name="Cohen L."/>
        </authorList>
    </citation>
    <scope>NUCLEOTIDE SEQUENCE</scope>
    <source>
        <strain evidence="3">GSO104</strain>
    </source>
</reference>
<dbReference type="SUPFAM" id="SSF117070">
    <property type="entry name" value="LEA14-like"/>
    <property type="match status" value="1"/>
</dbReference>
<evidence type="ECO:0000256" key="2">
    <source>
        <dbReference type="SAM" id="Phobius"/>
    </source>
</evidence>
<dbReference type="EMBL" id="HBNS01038949">
    <property type="protein sequence ID" value="CAE4636610.1"/>
    <property type="molecule type" value="Transcribed_RNA"/>
</dbReference>
<evidence type="ECO:0008006" key="4">
    <source>
        <dbReference type="Google" id="ProtNLM"/>
    </source>
</evidence>
<organism evidence="3">
    <name type="scientific">Ditylum brightwellii</name>
    <dbReference type="NCBI Taxonomy" id="49249"/>
    <lineage>
        <taxon>Eukaryota</taxon>
        <taxon>Sar</taxon>
        <taxon>Stramenopiles</taxon>
        <taxon>Ochrophyta</taxon>
        <taxon>Bacillariophyta</taxon>
        <taxon>Mediophyceae</taxon>
        <taxon>Lithodesmiophycidae</taxon>
        <taxon>Lithodesmiales</taxon>
        <taxon>Lithodesmiaceae</taxon>
        <taxon>Ditylum</taxon>
    </lineage>
</organism>
<dbReference type="Gene3D" id="2.60.40.1820">
    <property type="match status" value="1"/>
</dbReference>
<gene>
    <name evidence="3" type="ORF">DBRI00130_LOCUS30386</name>
</gene>
<keyword evidence="2" id="KW-0812">Transmembrane</keyword>
<sequence>MLNWVLCSRCLRGESCSVDNHNSTDGGGDGNNSNVSAIIGLYNDMFTRVGYVSTGEGMSLGEIGGAGGRDESASLLSNLEGGQDEEERENQTASHSAGERNMLICKQEIDDKDTADDVGISLSLEKDIEPQGEDYILLEELEENKKVQISSERAYFALSLEKQSSQIERSKHAIFLSNACKACFLITIIMTTFLVSFSVMFFPKLPEYNICNQEVGWSKTIESMKSMELDLSIELLISLYNPNYFDVDLDKASGALKHNDKFVGKWAFPDGTSIKANSITDFPLKCAIIPDKWEALALAEEFYKGTLVLDAQIDAHIRMPSLLNYTFKANMDDYAVTINRNDPALSGGGIHRHLCACPQWKDLESSKK</sequence>
<evidence type="ECO:0000313" key="3">
    <source>
        <dbReference type="EMBL" id="CAE4636610.1"/>
    </source>
</evidence>
<name>A0A7S4WA13_9STRA</name>
<feature type="region of interest" description="Disordered" evidence="1">
    <location>
        <begin position="71"/>
        <end position="97"/>
    </location>
</feature>
<keyword evidence="2" id="KW-0472">Membrane</keyword>
<feature type="transmembrane region" description="Helical" evidence="2">
    <location>
        <begin position="179"/>
        <end position="202"/>
    </location>
</feature>
<protein>
    <recommendedName>
        <fullName evidence="4">Late embryogenesis abundant protein LEA-2 subgroup domain-containing protein</fullName>
    </recommendedName>
</protein>
<keyword evidence="2" id="KW-1133">Transmembrane helix</keyword>
<proteinExistence type="predicted"/>